<dbReference type="Pfam" id="PF03176">
    <property type="entry name" value="MMPL"/>
    <property type="match status" value="2"/>
</dbReference>
<dbReference type="SUPFAM" id="SSF82866">
    <property type="entry name" value="Multidrug efflux transporter AcrB transmembrane domain"/>
    <property type="match status" value="2"/>
</dbReference>
<comment type="subcellular location">
    <subcellularLocation>
        <location evidence="1">Cell membrane</location>
        <topology evidence="1">Multi-pass membrane protein</topology>
    </subcellularLocation>
</comment>
<keyword evidence="4 7" id="KW-1133">Transmembrane helix</keyword>
<feature type="transmembrane region" description="Helical" evidence="7">
    <location>
        <begin position="265"/>
        <end position="282"/>
    </location>
</feature>
<dbReference type="AlphaFoldDB" id="E3H737"/>
<proteinExistence type="predicted"/>
<feature type="transmembrane region" description="Helical" evidence="7">
    <location>
        <begin position="825"/>
        <end position="851"/>
    </location>
</feature>
<organism evidence="9 10">
    <name type="scientific">Ilyobacter polytropus (strain ATCC 51220 / DSM 2926 / LMG 16218 / CuHBu1)</name>
    <dbReference type="NCBI Taxonomy" id="572544"/>
    <lineage>
        <taxon>Bacteria</taxon>
        <taxon>Fusobacteriati</taxon>
        <taxon>Fusobacteriota</taxon>
        <taxon>Fusobacteriia</taxon>
        <taxon>Fusobacteriales</taxon>
        <taxon>Fusobacteriaceae</taxon>
        <taxon>Ilyobacter</taxon>
    </lineage>
</organism>
<keyword evidence="3 7" id="KW-0812">Transmembrane</keyword>
<keyword evidence="2" id="KW-1003">Cell membrane</keyword>
<dbReference type="STRING" id="572544.Ilyop_0144"/>
<evidence type="ECO:0000256" key="3">
    <source>
        <dbReference type="ARBA" id="ARBA00022692"/>
    </source>
</evidence>
<dbReference type="Proteomes" id="UP000006875">
    <property type="component" value="Chromosome"/>
</dbReference>
<dbReference type="GO" id="GO:0005886">
    <property type="term" value="C:plasma membrane"/>
    <property type="evidence" value="ECO:0007669"/>
    <property type="project" value="UniProtKB-SubCell"/>
</dbReference>
<feature type="transmembrane region" description="Helical" evidence="7">
    <location>
        <begin position="392"/>
        <end position="415"/>
    </location>
</feature>
<gene>
    <name evidence="9" type="ordered locus">Ilyop_0144</name>
</gene>
<dbReference type="Gene3D" id="1.20.1640.10">
    <property type="entry name" value="Multidrug efflux transporter AcrB transmembrane domain"/>
    <property type="match status" value="2"/>
</dbReference>
<evidence type="ECO:0000256" key="5">
    <source>
        <dbReference type="ARBA" id="ARBA00023136"/>
    </source>
</evidence>
<evidence type="ECO:0000256" key="2">
    <source>
        <dbReference type="ARBA" id="ARBA00022475"/>
    </source>
</evidence>
<dbReference type="KEGG" id="ipo:Ilyop_0144"/>
<evidence type="ECO:0000256" key="1">
    <source>
        <dbReference type="ARBA" id="ARBA00004651"/>
    </source>
</evidence>
<dbReference type="InterPro" id="IPR050545">
    <property type="entry name" value="Mycobact_MmpL"/>
</dbReference>
<feature type="domain" description="SSD" evidence="8">
    <location>
        <begin position="297"/>
        <end position="414"/>
    </location>
</feature>
<feature type="transmembrane region" description="Helical" evidence="7">
    <location>
        <begin position="731"/>
        <end position="753"/>
    </location>
</feature>
<feature type="transmembrane region" description="Helical" evidence="7">
    <location>
        <begin position="316"/>
        <end position="340"/>
    </location>
</feature>
<evidence type="ECO:0000259" key="8">
    <source>
        <dbReference type="PROSITE" id="PS50156"/>
    </source>
</evidence>
<feature type="domain" description="SSD" evidence="8">
    <location>
        <begin position="732"/>
        <end position="850"/>
    </location>
</feature>
<dbReference type="OrthoDB" id="9809027at2"/>
<feature type="coiled-coil region" evidence="6">
    <location>
        <begin position="559"/>
        <end position="621"/>
    </location>
</feature>
<sequence length="863" mass="97557">MLVKIGKFVQKFHKIILSVSLAVTFIMLFFMSQLQMNMQFTDLLPKTEKTVISYKNAMKNFDTLDSIVVAVKGREEDIKNFLEKGARDIEKIDGVKTVSYENQVNFMEKNIFLLMKEKDLKNREDALTAANLKDFFYGVNEGFEKEYIQESQSGKIDKDRIKILNFLNFLEEIILKIKKNKISPEDGKRFVRGERYIVSPDKSMGLLVVKSAVSIDDFENVIKTVNSLEEYFQKESKKYNVEIEMTGLQVLSRDEMVISQRDMEISSLLSLMLVLGIFIFSFKIIRYSLLALVPLITGIIWTMGLTYLIIGTLNMMTAMMGAILIGLGIDYSIHIISVFLQERNKGMNIENSVSAIYSKVMRGVTTGAGTTAVGFFMFVFSDFPGFREFGLVLGLGIICTLISSVFLLPSLLIIFGRKTGIKKPKNSQLLEKSQYFLIGRKKSSFIIIILILIVIGSKAGKVEFENDMLKIEPKNLQSVALNREIIDKFDFSSDSTIIVSENLEKAQKIYDKADKLKSIGVISSVVSYLPSEEKQIKRIEAGKKIKEKTGIVPENEIYAEELTEELVRLENNLIELGDLSYIGGEEDIRQKCDKILEEGIISELAENMDIYKKNLEESQKIFIGELQSIIRKSNTEKIINLKDLPDKIKDEFVGKNKTYISTFYPKEDIWKSDFQKIYMKEIDTLGENTTGSVKIFLKVIEISATEGRKILILTLAAIYFVLVADFRSLKYATAAILPMTFSVFGTLGIMGWTGFKFDMVNIIGIPLIIGIGVDDGVHIIHRYLVDKNLFVALKSTGKSVTLTTITTVAAFGTLMLARYRGFVHFGILLTIGVLFAYLLTMSLLVSLISILDRIEKKSEGDKL</sequence>
<dbReference type="EMBL" id="CP002281">
    <property type="protein sequence ID" value="ADO81933.1"/>
    <property type="molecule type" value="Genomic_DNA"/>
</dbReference>
<evidence type="ECO:0000313" key="9">
    <source>
        <dbReference type="EMBL" id="ADO81933.1"/>
    </source>
</evidence>
<dbReference type="InterPro" id="IPR004869">
    <property type="entry name" value="MMPL_dom"/>
</dbReference>
<feature type="transmembrane region" description="Helical" evidence="7">
    <location>
        <begin position="759"/>
        <end position="780"/>
    </location>
</feature>
<keyword evidence="10" id="KW-1185">Reference proteome</keyword>
<dbReference type="eggNOG" id="COG1033">
    <property type="taxonomic scope" value="Bacteria"/>
</dbReference>
<evidence type="ECO:0000256" key="4">
    <source>
        <dbReference type="ARBA" id="ARBA00022989"/>
    </source>
</evidence>
<dbReference type="PROSITE" id="PS50156">
    <property type="entry name" value="SSD"/>
    <property type="match status" value="2"/>
</dbReference>
<keyword evidence="5 7" id="KW-0472">Membrane</keyword>
<name>E3H737_ILYPC</name>
<protein>
    <submittedName>
        <fullName evidence="9">Exporter of the RND superfamily protein</fullName>
    </submittedName>
</protein>
<reference evidence="9 10" key="1">
    <citation type="journal article" date="2010" name="Stand. Genomic Sci.">
        <title>Complete genome sequence of Ilyobacter polytropus type strain (CuHbu1).</title>
        <authorList>
            <person name="Sikorski J."/>
            <person name="Chertkov O."/>
            <person name="Lapidus A."/>
            <person name="Nolan M."/>
            <person name="Lucas S."/>
            <person name="Del Rio T.G."/>
            <person name="Tice H."/>
            <person name="Cheng J.F."/>
            <person name="Tapia R."/>
            <person name="Han C."/>
            <person name="Goodwin L."/>
            <person name="Pitluck S."/>
            <person name="Liolios K."/>
            <person name="Ivanova N."/>
            <person name="Mavromatis K."/>
            <person name="Mikhailova N."/>
            <person name="Pati A."/>
            <person name="Chen A."/>
            <person name="Palaniappan K."/>
            <person name="Land M."/>
            <person name="Hauser L."/>
            <person name="Chang Y.J."/>
            <person name="Jeffries C.D."/>
            <person name="Brambilla E."/>
            <person name="Yasawong M."/>
            <person name="Rohde M."/>
            <person name="Pukall R."/>
            <person name="Spring S."/>
            <person name="Goker M."/>
            <person name="Woyke T."/>
            <person name="Bristow J."/>
            <person name="Eisen J.A."/>
            <person name="Markowitz V."/>
            <person name="Hugenholtz P."/>
            <person name="Kyrpides N.C."/>
            <person name="Klenk H.P."/>
        </authorList>
    </citation>
    <scope>NUCLEOTIDE SEQUENCE [LARGE SCALE GENOMIC DNA]</scope>
    <source>
        <strain evidence="10">ATCC 51220 / DSM 2926 / LMG 16218 / CuHBu1</strain>
    </source>
</reference>
<accession>E3H737</accession>
<dbReference type="RefSeq" id="WP_013386604.1">
    <property type="nucleotide sequence ID" value="NC_014632.1"/>
</dbReference>
<dbReference type="PANTHER" id="PTHR33406">
    <property type="entry name" value="MEMBRANE PROTEIN MJ1562-RELATED"/>
    <property type="match status" value="1"/>
</dbReference>
<feature type="transmembrane region" description="Helical" evidence="7">
    <location>
        <begin position="443"/>
        <end position="460"/>
    </location>
</feature>
<keyword evidence="6" id="KW-0175">Coiled coil</keyword>
<feature type="transmembrane region" description="Helical" evidence="7">
    <location>
        <begin position="707"/>
        <end position="724"/>
    </location>
</feature>
<evidence type="ECO:0000256" key="6">
    <source>
        <dbReference type="SAM" id="Coils"/>
    </source>
</evidence>
<dbReference type="HOGENOM" id="CLU_009099_1_1_0"/>
<evidence type="ECO:0000256" key="7">
    <source>
        <dbReference type="SAM" id="Phobius"/>
    </source>
</evidence>
<feature type="transmembrane region" description="Helical" evidence="7">
    <location>
        <begin position="289"/>
        <end position="310"/>
    </location>
</feature>
<evidence type="ECO:0000313" key="10">
    <source>
        <dbReference type="Proteomes" id="UP000006875"/>
    </source>
</evidence>
<feature type="transmembrane region" description="Helical" evidence="7">
    <location>
        <begin position="800"/>
        <end position="819"/>
    </location>
</feature>
<feature type="transmembrane region" description="Helical" evidence="7">
    <location>
        <begin position="360"/>
        <end position="380"/>
    </location>
</feature>
<dbReference type="InterPro" id="IPR000731">
    <property type="entry name" value="SSD"/>
</dbReference>
<feature type="transmembrane region" description="Helical" evidence="7">
    <location>
        <begin position="12"/>
        <end position="31"/>
    </location>
</feature>
<dbReference type="PANTHER" id="PTHR33406:SF13">
    <property type="entry name" value="MEMBRANE PROTEIN YDFJ"/>
    <property type="match status" value="1"/>
</dbReference>